<name>S9V4V9_9TRYP</name>
<keyword evidence="1" id="KW-1133">Transmembrane helix</keyword>
<dbReference type="EMBL" id="ATMH01008419">
    <property type="protein sequence ID" value="EPY21956.1"/>
    <property type="molecule type" value="Genomic_DNA"/>
</dbReference>
<comment type="caution">
    <text evidence="2">The sequence shown here is derived from an EMBL/GenBank/DDBJ whole genome shotgun (WGS) entry which is preliminary data.</text>
</comment>
<proteinExistence type="predicted"/>
<dbReference type="AlphaFoldDB" id="S9V4V9"/>
<keyword evidence="1" id="KW-0472">Membrane</keyword>
<dbReference type="OrthoDB" id="273375at2759"/>
<dbReference type="Proteomes" id="UP000015354">
    <property type="component" value="Unassembled WGS sequence"/>
</dbReference>
<evidence type="ECO:0000256" key="1">
    <source>
        <dbReference type="SAM" id="Phobius"/>
    </source>
</evidence>
<sequence>MNCFPRSLDVTVQLVGTPHCHFDRNAALGLPATQVDEYCIRADRTGTVSLEVLLRYAFASTAEQKNFMDSSFYMREYDEADTTQEYYALNMSNANTAADGGMCTDAANRVSIGARFFTYHDMKGSSGGFTISASYNMSRQITLFATVFQFTRPERMAAHRQTFDPNTYMLNANGTVTYSVQFDLSTIPDDFIEGGRMYIEIGVSSTRLLDQVRVVRLHVDLDNWVTPAARFQYSKDRSLLYFCIMIVTLVTIVGLAFAVFWCCFKGSEDEEDTFIEKVAQRKEKKMH</sequence>
<reference evidence="2 3" key="1">
    <citation type="journal article" date="2013" name="PLoS ONE">
        <title>Predicting the Proteins of Angomonas deanei, Strigomonas culicis and Their Respective Endosymbionts Reveals New Aspects of the Trypanosomatidae Family.</title>
        <authorList>
            <person name="Motta M.C."/>
            <person name="Martins A.C."/>
            <person name="de Souza S.S."/>
            <person name="Catta-Preta C.M."/>
            <person name="Silva R."/>
            <person name="Klein C.C."/>
            <person name="de Almeida L.G."/>
            <person name="de Lima Cunha O."/>
            <person name="Ciapina L.P."/>
            <person name="Brocchi M."/>
            <person name="Colabardini A.C."/>
            <person name="de Araujo Lima B."/>
            <person name="Machado C.R."/>
            <person name="de Almeida Soares C.M."/>
            <person name="Probst C.M."/>
            <person name="de Menezes C.B."/>
            <person name="Thompson C.E."/>
            <person name="Bartholomeu D.C."/>
            <person name="Gradia D.F."/>
            <person name="Pavoni D.P."/>
            <person name="Grisard E.C."/>
            <person name="Fantinatti-Garboggini F."/>
            <person name="Marchini F.K."/>
            <person name="Rodrigues-Luiz G.F."/>
            <person name="Wagner G."/>
            <person name="Goldman G.H."/>
            <person name="Fietto J.L."/>
            <person name="Elias M.C."/>
            <person name="Goldman M.H."/>
            <person name="Sagot M.F."/>
            <person name="Pereira M."/>
            <person name="Stoco P.H."/>
            <person name="de Mendonca-Neto R.P."/>
            <person name="Teixeira S.M."/>
            <person name="Maciel T.E."/>
            <person name="de Oliveira Mendes T.A."/>
            <person name="Urmenyi T.P."/>
            <person name="de Souza W."/>
            <person name="Schenkman S."/>
            <person name="de Vasconcelos A.T."/>
        </authorList>
    </citation>
    <scope>NUCLEOTIDE SEQUENCE [LARGE SCALE GENOMIC DNA]</scope>
</reference>
<gene>
    <name evidence="2" type="ORF">STCU_08419</name>
</gene>
<keyword evidence="3" id="KW-1185">Reference proteome</keyword>
<feature type="transmembrane region" description="Helical" evidence="1">
    <location>
        <begin position="239"/>
        <end position="261"/>
    </location>
</feature>
<protein>
    <submittedName>
        <fullName evidence="2">Uncharacterized protein</fullName>
    </submittedName>
</protein>
<accession>S9V4V9</accession>
<keyword evidence="1" id="KW-0812">Transmembrane</keyword>
<evidence type="ECO:0000313" key="2">
    <source>
        <dbReference type="EMBL" id="EPY21956.1"/>
    </source>
</evidence>
<evidence type="ECO:0000313" key="3">
    <source>
        <dbReference type="Proteomes" id="UP000015354"/>
    </source>
</evidence>
<organism evidence="2 3">
    <name type="scientific">Strigomonas culicis</name>
    <dbReference type="NCBI Taxonomy" id="28005"/>
    <lineage>
        <taxon>Eukaryota</taxon>
        <taxon>Discoba</taxon>
        <taxon>Euglenozoa</taxon>
        <taxon>Kinetoplastea</taxon>
        <taxon>Metakinetoplastina</taxon>
        <taxon>Trypanosomatida</taxon>
        <taxon>Trypanosomatidae</taxon>
        <taxon>Strigomonadinae</taxon>
        <taxon>Strigomonas</taxon>
    </lineage>
</organism>